<feature type="transmembrane region" description="Helical" evidence="2">
    <location>
        <begin position="564"/>
        <end position="588"/>
    </location>
</feature>
<proteinExistence type="predicted"/>
<keyword evidence="2" id="KW-0472">Membrane</keyword>
<gene>
    <name evidence="3" type="ORF">MAA8898_04335</name>
</gene>
<evidence type="ECO:0000313" key="3">
    <source>
        <dbReference type="EMBL" id="SMX49542.1"/>
    </source>
</evidence>
<feature type="compositionally biased region" description="Low complexity" evidence="1">
    <location>
        <begin position="236"/>
        <end position="247"/>
    </location>
</feature>
<dbReference type="Proteomes" id="UP000207598">
    <property type="component" value="Unassembled WGS sequence"/>
</dbReference>
<evidence type="ECO:0000256" key="1">
    <source>
        <dbReference type="SAM" id="MobiDB-lite"/>
    </source>
</evidence>
<feature type="compositionally biased region" description="Low complexity" evidence="1">
    <location>
        <begin position="280"/>
        <end position="289"/>
    </location>
</feature>
<feature type="region of interest" description="Disordered" evidence="1">
    <location>
        <begin position="778"/>
        <end position="797"/>
    </location>
</feature>
<keyword evidence="4" id="KW-1185">Reference proteome</keyword>
<feature type="compositionally biased region" description="Low complexity" evidence="1">
    <location>
        <begin position="359"/>
        <end position="399"/>
    </location>
</feature>
<dbReference type="EMBL" id="FXYF01000016">
    <property type="protein sequence ID" value="SMX49542.1"/>
    <property type="molecule type" value="Genomic_DNA"/>
</dbReference>
<feature type="compositionally biased region" description="Low complexity" evidence="1">
    <location>
        <begin position="200"/>
        <end position="225"/>
    </location>
</feature>
<sequence>MTPNFALSLSFEGITLLRRMGARWARIEEVPLDHPDLDSAVRALRDRAEALDPSGAQVALIIPNEQIRYLDQPDLGGDPATREVAIRAALDGATPYAVRELKFDHVVSGGRLMVAAVAHLTLEEARVFAIEHGFQPVCFLAQAPDGAFDGAVFFGKAKGWPRAVARPARPLEIVEADKAALTPLPPPEAPEKAEAEDLPEAAPAAEPAPAASAAPKAPPAAAAPEARPPAPPQPPAARAEPKVAAPALPGAERGSATPGPARPAPAVTARPATTPPPAAPLAAQPAAPRSAPPVAPVTRPAQLPPKPAPQATPRPAADLPAEPAVTFSTRRAGLGPAPVPGDALSAPAPTAQLKPRFTPVPQAGEAQAPEAPAPVARTPEAPAVARKAEPAAVPAPTAEPVAKRGFFAKSAASALLEQAAAAVDATERAQTAEAPKPRKLALPKRKAAPPKPPGRPLGKPALPRVPPLAAPGEEPLSQPPVAVARHTHPREKVPVGKPNPLARLAALRSAGAPALPAGLATAGGPAMSGPGAAPGKLFNSSTEREQMTVFGARARGPVGGKPRFLGLILTALLLLFLAGVAAWASVFLEDGLARLFRGNDRAEPTVAALPDPGDAPAAPADAVILESASPEAPPAPDAADSGEAPDVQLAAFDTAVETPAEPLAVPVVPRALTSEEAAASYAASGVWQRAPVSPLTPPEDDVDDIYVASIDPDIQMFDAVALPDARLLEREPGFADPGLPPPAGLTFDFDERDLVRATPEGALTPDGLRVFTGRPPAVPPLRNSDDSRAPITDTAPSVAVAQPDAIPRIRPEARPSDVIEQRERVQLGGISRAELARIRPQMRPQTEQEQAQIAAPEATELAVDRSLIPVSRPRNMAAIVDQAEVNPDPVPVQTAAVAPRTVEPTLPSSASVARSATINNAINLNKINLIGVYGTADNRRALVRLASGKYQKVKVGDSLDGGRVSAIGEDELRYQKSGRDLVLKMPRT</sequence>
<evidence type="ECO:0000256" key="2">
    <source>
        <dbReference type="SAM" id="Phobius"/>
    </source>
</evidence>
<accession>A0A238L570</accession>
<dbReference type="OrthoDB" id="7870459at2"/>
<feature type="compositionally biased region" description="Low complexity" evidence="1">
    <location>
        <begin position="256"/>
        <end position="272"/>
    </location>
</feature>
<protein>
    <recommendedName>
        <fullName evidence="5">Type IV pilus biogenesis</fullName>
    </recommendedName>
</protein>
<keyword evidence="2" id="KW-0812">Transmembrane</keyword>
<reference evidence="3 4" key="1">
    <citation type="submission" date="2017-05" db="EMBL/GenBank/DDBJ databases">
        <authorList>
            <person name="Song R."/>
            <person name="Chenine A.L."/>
            <person name="Ruprecht R.M."/>
        </authorList>
    </citation>
    <scope>NUCLEOTIDE SEQUENCE [LARGE SCALE GENOMIC DNA]</scope>
    <source>
        <strain evidence="3 4">CECT 8898</strain>
    </source>
</reference>
<dbReference type="RefSeq" id="WP_094023081.1">
    <property type="nucleotide sequence ID" value="NZ_FXYF01000016.1"/>
</dbReference>
<keyword evidence="2" id="KW-1133">Transmembrane helix</keyword>
<organism evidence="3 4">
    <name type="scientific">Maliponia aquimaris</name>
    <dbReference type="NCBI Taxonomy" id="1673631"/>
    <lineage>
        <taxon>Bacteria</taxon>
        <taxon>Pseudomonadati</taxon>
        <taxon>Pseudomonadota</taxon>
        <taxon>Alphaproteobacteria</taxon>
        <taxon>Rhodobacterales</taxon>
        <taxon>Paracoccaceae</taxon>
        <taxon>Maliponia</taxon>
    </lineage>
</organism>
<evidence type="ECO:0000313" key="4">
    <source>
        <dbReference type="Proteomes" id="UP000207598"/>
    </source>
</evidence>
<feature type="compositionally biased region" description="Basic residues" evidence="1">
    <location>
        <begin position="437"/>
        <end position="448"/>
    </location>
</feature>
<feature type="compositionally biased region" description="Pro residues" evidence="1">
    <location>
        <begin position="302"/>
        <end position="312"/>
    </location>
</feature>
<feature type="region of interest" description="Disordered" evidence="1">
    <location>
        <begin position="427"/>
        <end position="479"/>
    </location>
</feature>
<dbReference type="AlphaFoldDB" id="A0A238L570"/>
<evidence type="ECO:0008006" key="5">
    <source>
        <dbReference type="Google" id="ProtNLM"/>
    </source>
</evidence>
<name>A0A238L570_9RHOB</name>
<feature type="region of interest" description="Disordered" evidence="1">
    <location>
        <begin position="180"/>
        <end position="399"/>
    </location>
</feature>
<feature type="compositionally biased region" description="Pro residues" evidence="1">
    <location>
        <begin position="226"/>
        <end position="235"/>
    </location>
</feature>